<evidence type="ECO:0000313" key="13">
    <source>
        <dbReference type="EnsemblFungi" id="EJT81039"/>
    </source>
</evidence>
<feature type="compositionally biased region" description="Low complexity" evidence="10">
    <location>
        <begin position="169"/>
        <end position="195"/>
    </location>
</feature>
<feature type="region of interest" description="Disordered" evidence="10">
    <location>
        <begin position="139"/>
        <end position="246"/>
    </location>
</feature>
<keyword evidence="3" id="KW-0813">Transport</keyword>
<dbReference type="PANTHER" id="PTHR13050:SF7">
    <property type="entry name" value="VESICLE TRANSPORT PROTEIN USE1"/>
    <property type="match status" value="1"/>
</dbReference>
<evidence type="ECO:0000256" key="7">
    <source>
        <dbReference type="ARBA" id="ARBA00022927"/>
    </source>
</evidence>
<evidence type="ECO:0000256" key="9">
    <source>
        <dbReference type="ARBA" id="ARBA00023136"/>
    </source>
</evidence>
<sequence length="349" mass="37423">MSTLTATRAVDPLAELNRLLSRLQQSTLRADAERQRRLVASEFERRKVDTSIKHARALLTGLEHETLSVKVHARRQALQAVLSQNRELIDELAERIRDLDEMADARGAGPIGRADNGGDDEEDDGDEDILSEVCGNLASAADPGADLASPEPASPPPPSTRAPRRRPDTSQTRGRGSTTTPAPSAPPGTEGTTTSQTLRSRAPKATPDGGSGGDTTTATAATGRSLFGDSADGRAPSTSQLATTESILDQQRAEQDLLSESILRMASSLKESSRAFASSLEEDKHVLSRAGDGLNKNEQGLEAAARQMGFLTRMAEGEGFIGRMKLYVMVYGLMMFLILLVFAMPKLRL</sequence>
<dbReference type="STRING" id="644352.J3NIE6"/>
<keyword evidence="7" id="KW-0653">Protein transport</keyword>
<evidence type="ECO:0000313" key="14">
    <source>
        <dbReference type="Proteomes" id="UP000006039"/>
    </source>
</evidence>
<dbReference type="RefSeq" id="XP_009217048.1">
    <property type="nucleotide sequence ID" value="XM_009218784.1"/>
</dbReference>
<dbReference type="AlphaFoldDB" id="J3NIE6"/>
<dbReference type="GO" id="GO:0006890">
    <property type="term" value="P:retrograde vesicle-mediated transport, Golgi to endoplasmic reticulum"/>
    <property type="evidence" value="ECO:0007669"/>
    <property type="project" value="TreeGrafter"/>
</dbReference>
<keyword evidence="8 11" id="KW-1133">Transmembrane helix</keyword>
<protein>
    <submittedName>
        <fullName evidence="12">Synaptobrevin</fullName>
    </submittedName>
</protein>
<dbReference type="InterPro" id="IPR019150">
    <property type="entry name" value="Vesicle_transport_protein_Use1"/>
</dbReference>
<reference evidence="12" key="2">
    <citation type="submission" date="2010-07" db="EMBL/GenBank/DDBJ databases">
        <authorList>
            <consortium name="The Broad Institute Genome Sequencing Platform"/>
            <consortium name="Broad Institute Genome Sequencing Center for Infectious Disease"/>
            <person name="Ma L.-J."/>
            <person name="Dead R."/>
            <person name="Young S."/>
            <person name="Zeng Q."/>
            <person name="Koehrsen M."/>
            <person name="Alvarado L."/>
            <person name="Berlin A."/>
            <person name="Chapman S.B."/>
            <person name="Chen Z."/>
            <person name="Freedman E."/>
            <person name="Gellesch M."/>
            <person name="Goldberg J."/>
            <person name="Griggs A."/>
            <person name="Gujja S."/>
            <person name="Heilman E.R."/>
            <person name="Heiman D."/>
            <person name="Hepburn T."/>
            <person name="Howarth C."/>
            <person name="Jen D."/>
            <person name="Larson L."/>
            <person name="Mehta T."/>
            <person name="Neiman D."/>
            <person name="Pearson M."/>
            <person name="Roberts A."/>
            <person name="Saif S."/>
            <person name="Shea T."/>
            <person name="Shenoy N."/>
            <person name="Sisk P."/>
            <person name="Stolte C."/>
            <person name="Sykes S."/>
            <person name="Walk T."/>
            <person name="White J."/>
            <person name="Yandava C."/>
            <person name="Haas B."/>
            <person name="Nusbaum C."/>
            <person name="Birren B."/>
        </authorList>
    </citation>
    <scope>NUCLEOTIDE SEQUENCE</scope>
    <source>
        <strain evidence="12">R3-111a-1</strain>
    </source>
</reference>
<feature type="compositionally biased region" description="Polar residues" evidence="10">
    <location>
        <begin position="236"/>
        <end position="246"/>
    </location>
</feature>
<reference evidence="12" key="3">
    <citation type="submission" date="2010-09" db="EMBL/GenBank/DDBJ databases">
        <title>Annotation of Gaeumannomyces graminis var. tritici R3-111a-1.</title>
        <authorList>
            <consortium name="The Broad Institute Genome Sequencing Platform"/>
            <person name="Ma L.-J."/>
            <person name="Dead R."/>
            <person name="Young S.K."/>
            <person name="Zeng Q."/>
            <person name="Gargeya S."/>
            <person name="Fitzgerald M."/>
            <person name="Haas B."/>
            <person name="Abouelleil A."/>
            <person name="Alvarado L."/>
            <person name="Arachchi H.M."/>
            <person name="Berlin A."/>
            <person name="Brown A."/>
            <person name="Chapman S.B."/>
            <person name="Chen Z."/>
            <person name="Dunbar C."/>
            <person name="Freedman E."/>
            <person name="Gearin G."/>
            <person name="Gellesch M."/>
            <person name="Goldberg J."/>
            <person name="Griggs A."/>
            <person name="Gujja S."/>
            <person name="Heiman D."/>
            <person name="Howarth C."/>
            <person name="Larson L."/>
            <person name="Lui A."/>
            <person name="MacDonald P.J.P."/>
            <person name="Mehta T."/>
            <person name="Montmayeur A."/>
            <person name="Murphy C."/>
            <person name="Neiman D."/>
            <person name="Pearson M."/>
            <person name="Priest M."/>
            <person name="Roberts A."/>
            <person name="Saif S."/>
            <person name="Shea T."/>
            <person name="Shenoy N."/>
            <person name="Sisk P."/>
            <person name="Stolte C."/>
            <person name="Sykes S."/>
            <person name="Yandava C."/>
            <person name="Wortman J."/>
            <person name="Nusbaum C."/>
            <person name="Birren B."/>
        </authorList>
    </citation>
    <scope>NUCLEOTIDE SEQUENCE</scope>
    <source>
        <strain evidence="12">R3-111a-1</strain>
    </source>
</reference>
<reference evidence="13" key="5">
    <citation type="submission" date="2018-04" db="UniProtKB">
        <authorList>
            <consortium name="EnsemblFungi"/>
        </authorList>
    </citation>
    <scope>IDENTIFICATION</scope>
    <source>
        <strain evidence="13">R3-111a-1</strain>
    </source>
</reference>
<evidence type="ECO:0000256" key="8">
    <source>
        <dbReference type="ARBA" id="ARBA00022989"/>
    </source>
</evidence>
<evidence type="ECO:0000256" key="6">
    <source>
        <dbReference type="ARBA" id="ARBA00022892"/>
    </source>
</evidence>
<evidence type="ECO:0000313" key="12">
    <source>
        <dbReference type="EMBL" id="EJT81039.1"/>
    </source>
</evidence>
<comment type="similarity">
    <text evidence="2">Belongs to the USE1 family.</text>
</comment>
<reference evidence="14" key="1">
    <citation type="submission" date="2010-07" db="EMBL/GenBank/DDBJ databases">
        <title>The genome sequence of Gaeumannomyces graminis var. tritici strain R3-111a-1.</title>
        <authorList>
            <consortium name="The Broad Institute Genome Sequencing Platform"/>
            <person name="Ma L.-J."/>
            <person name="Dead R."/>
            <person name="Young S."/>
            <person name="Zeng Q."/>
            <person name="Koehrsen M."/>
            <person name="Alvarado L."/>
            <person name="Berlin A."/>
            <person name="Chapman S.B."/>
            <person name="Chen Z."/>
            <person name="Freedman E."/>
            <person name="Gellesch M."/>
            <person name="Goldberg J."/>
            <person name="Griggs A."/>
            <person name="Gujja S."/>
            <person name="Heilman E.R."/>
            <person name="Heiman D."/>
            <person name="Hepburn T."/>
            <person name="Howarth C."/>
            <person name="Jen D."/>
            <person name="Larson L."/>
            <person name="Mehta T."/>
            <person name="Neiman D."/>
            <person name="Pearson M."/>
            <person name="Roberts A."/>
            <person name="Saif S."/>
            <person name="Shea T."/>
            <person name="Shenoy N."/>
            <person name="Sisk P."/>
            <person name="Stolte C."/>
            <person name="Sykes S."/>
            <person name="Walk T."/>
            <person name="White J."/>
            <person name="Yandava C."/>
            <person name="Haas B."/>
            <person name="Nusbaum C."/>
            <person name="Birren B."/>
        </authorList>
    </citation>
    <scope>NUCLEOTIDE SEQUENCE [LARGE SCALE GENOMIC DNA]</scope>
    <source>
        <strain evidence="14">R3-111a-1</strain>
    </source>
</reference>
<dbReference type="EMBL" id="GL385395">
    <property type="protein sequence ID" value="EJT81039.1"/>
    <property type="molecule type" value="Genomic_DNA"/>
</dbReference>
<dbReference type="EnsemblFungi" id="EJT81039">
    <property type="protein sequence ID" value="EJT81039"/>
    <property type="gene ID" value="GGTG_01027"/>
</dbReference>
<evidence type="ECO:0000256" key="10">
    <source>
        <dbReference type="SAM" id="MobiDB-lite"/>
    </source>
</evidence>
<keyword evidence="6" id="KW-0931">ER-Golgi transport</keyword>
<name>J3NIE6_GAET3</name>
<dbReference type="PANTHER" id="PTHR13050">
    <property type="entry name" value="USE1-LIKE PROTEIN"/>
    <property type="match status" value="1"/>
</dbReference>
<dbReference type="GO" id="GO:0031201">
    <property type="term" value="C:SNARE complex"/>
    <property type="evidence" value="ECO:0007669"/>
    <property type="project" value="TreeGrafter"/>
</dbReference>
<dbReference type="HOGENOM" id="CLU_027976_0_0_1"/>
<reference evidence="13" key="4">
    <citation type="journal article" date="2015" name="G3 (Bethesda)">
        <title>Genome sequences of three phytopathogenic species of the Magnaporthaceae family of fungi.</title>
        <authorList>
            <person name="Okagaki L.H."/>
            <person name="Nunes C.C."/>
            <person name="Sailsbery J."/>
            <person name="Clay B."/>
            <person name="Brown D."/>
            <person name="John T."/>
            <person name="Oh Y."/>
            <person name="Young N."/>
            <person name="Fitzgerald M."/>
            <person name="Haas B.J."/>
            <person name="Zeng Q."/>
            <person name="Young S."/>
            <person name="Adiconis X."/>
            <person name="Fan L."/>
            <person name="Levin J.Z."/>
            <person name="Mitchell T.K."/>
            <person name="Okubara P.A."/>
            <person name="Farman M.L."/>
            <person name="Kohn L.M."/>
            <person name="Birren B."/>
            <person name="Ma L.-J."/>
            <person name="Dean R.A."/>
        </authorList>
    </citation>
    <scope>NUCLEOTIDE SEQUENCE</scope>
    <source>
        <strain evidence="13">R3-111a-1</strain>
    </source>
</reference>
<feature type="compositionally biased region" description="Acidic residues" evidence="10">
    <location>
        <begin position="117"/>
        <end position="127"/>
    </location>
</feature>
<dbReference type="GO" id="GO:0005789">
    <property type="term" value="C:endoplasmic reticulum membrane"/>
    <property type="evidence" value="ECO:0007669"/>
    <property type="project" value="UniProtKB-SubCell"/>
</dbReference>
<dbReference type="VEuPathDB" id="FungiDB:GGTG_01027"/>
<gene>
    <name evidence="13" type="primary">20341485</name>
    <name evidence="12" type="ORF">GGTG_01027</name>
</gene>
<accession>J3NIE6</accession>
<feature type="transmembrane region" description="Helical" evidence="11">
    <location>
        <begin position="326"/>
        <end position="344"/>
    </location>
</feature>
<feature type="region of interest" description="Disordered" evidence="10">
    <location>
        <begin position="101"/>
        <end position="127"/>
    </location>
</feature>
<dbReference type="GO" id="GO:0005484">
    <property type="term" value="F:SNAP receptor activity"/>
    <property type="evidence" value="ECO:0007669"/>
    <property type="project" value="TreeGrafter"/>
</dbReference>
<dbReference type="OrthoDB" id="3231855at2759"/>
<feature type="compositionally biased region" description="Low complexity" evidence="10">
    <location>
        <begin position="214"/>
        <end position="223"/>
    </location>
</feature>
<comment type="subcellular location">
    <subcellularLocation>
        <location evidence="1">Endoplasmic reticulum membrane</location>
        <topology evidence="1">Single-pass type IV membrane protein</topology>
    </subcellularLocation>
</comment>
<keyword evidence="4 11" id="KW-0812">Transmembrane</keyword>
<dbReference type="GO" id="GO:0015031">
    <property type="term" value="P:protein transport"/>
    <property type="evidence" value="ECO:0007669"/>
    <property type="project" value="UniProtKB-KW"/>
</dbReference>
<proteinExistence type="inferred from homology"/>
<evidence type="ECO:0000256" key="4">
    <source>
        <dbReference type="ARBA" id="ARBA00022692"/>
    </source>
</evidence>
<organism evidence="12">
    <name type="scientific">Gaeumannomyces tritici (strain R3-111a-1)</name>
    <name type="common">Wheat and barley take-all root rot fungus</name>
    <name type="synonym">Gaeumannomyces graminis var. tritici</name>
    <dbReference type="NCBI Taxonomy" id="644352"/>
    <lineage>
        <taxon>Eukaryota</taxon>
        <taxon>Fungi</taxon>
        <taxon>Dikarya</taxon>
        <taxon>Ascomycota</taxon>
        <taxon>Pezizomycotina</taxon>
        <taxon>Sordariomycetes</taxon>
        <taxon>Sordariomycetidae</taxon>
        <taxon>Magnaporthales</taxon>
        <taxon>Magnaporthaceae</taxon>
        <taxon>Gaeumannomyces</taxon>
    </lineage>
</organism>
<evidence type="ECO:0000256" key="1">
    <source>
        <dbReference type="ARBA" id="ARBA00004163"/>
    </source>
</evidence>
<dbReference type="eggNOG" id="ENOG502SCD1">
    <property type="taxonomic scope" value="Eukaryota"/>
</dbReference>
<keyword evidence="9 11" id="KW-0472">Membrane</keyword>
<evidence type="ECO:0000256" key="3">
    <source>
        <dbReference type="ARBA" id="ARBA00022448"/>
    </source>
</evidence>
<evidence type="ECO:0000256" key="11">
    <source>
        <dbReference type="SAM" id="Phobius"/>
    </source>
</evidence>
<dbReference type="Proteomes" id="UP000006039">
    <property type="component" value="Unassembled WGS sequence"/>
</dbReference>
<evidence type="ECO:0000256" key="5">
    <source>
        <dbReference type="ARBA" id="ARBA00022824"/>
    </source>
</evidence>
<evidence type="ECO:0000256" key="2">
    <source>
        <dbReference type="ARBA" id="ARBA00007891"/>
    </source>
</evidence>
<keyword evidence="14" id="KW-1185">Reference proteome</keyword>
<dbReference type="GeneID" id="20341485"/>
<keyword evidence="5" id="KW-0256">Endoplasmic reticulum</keyword>